<dbReference type="GO" id="GO:0016491">
    <property type="term" value="F:oxidoreductase activity"/>
    <property type="evidence" value="ECO:0007669"/>
    <property type="project" value="UniProtKB-KW"/>
</dbReference>
<dbReference type="SUPFAM" id="SSF56176">
    <property type="entry name" value="FAD-binding/transporter-associated domain-like"/>
    <property type="match status" value="1"/>
</dbReference>
<dbReference type="Pfam" id="PF01565">
    <property type="entry name" value="FAD_binding_4"/>
    <property type="match status" value="1"/>
</dbReference>
<dbReference type="InterPro" id="IPR006094">
    <property type="entry name" value="Oxid_FAD_bind_N"/>
</dbReference>
<dbReference type="EMBL" id="JAGIXG020000012">
    <property type="protein sequence ID" value="KAI6782558.1"/>
    <property type="molecule type" value="Genomic_DNA"/>
</dbReference>
<evidence type="ECO:0000259" key="3">
    <source>
        <dbReference type="PROSITE" id="PS51387"/>
    </source>
</evidence>
<dbReference type="RefSeq" id="XP_051363414.1">
    <property type="nucleotide sequence ID" value="XM_051505067.1"/>
</dbReference>
<dbReference type="PANTHER" id="PTHR13878">
    <property type="entry name" value="GULONOLACTONE OXIDASE"/>
    <property type="match status" value="1"/>
</dbReference>
<sequence>MSPLFAGATCQPQNGALGEQCTLGGFPEYSVNVTSVAQIQLAVNFARMRNIRLVVRNTGHDVLGRNTGKGALSLWTHHLDDSEVMDAYDSANGSYTGPAFKMGAGVLAHEMHEAAEKHGYTAVRGGLSPVSSLYGMAADQVLSVDIITPEDHFFTADDTQSINLFWAIRGGGAATWGVATSMTVRVHEKIAVGGYAWRGKPFMIPGMALRDFKKLVQPLLDEWEALSVDPKLEFFDEDNLYSAWKKHFPTVPVGGTTARTANRLLPRKNWVDGELLKKTIKTVRSVVEDGAFLVHYNINGPKPEGASENVVNPAWRDTMMFNIIGVVWDADATEEEIATGNEKLTGDLSQRLKDISPGAGAYNNEGDLMDLEWQVSFYSQKYDRLLAIKKNIDPRDLFWAPTAVGSEGWAIGNQENVPFISQDGRLCRVSV</sequence>
<dbReference type="PROSITE" id="PS51387">
    <property type="entry name" value="FAD_PCMH"/>
    <property type="match status" value="1"/>
</dbReference>
<comment type="similarity">
    <text evidence="1">Belongs to the oxygen-dependent FAD-linked oxidoreductase family.</text>
</comment>
<proteinExistence type="inferred from homology"/>
<dbReference type="GO" id="GO:0071949">
    <property type="term" value="F:FAD binding"/>
    <property type="evidence" value="ECO:0007669"/>
    <property type="project" value="InterPro"/>
</dbReference>
<evidence type="ECO:0000256" key="2">
    <source>
        <dbReference type="ARBA" id="ARBA00023002"/>
    </source>
</evidence>
<name>A0A9P9Y3Q3_9HYPO</name>
<dbReference type="PANTHER" id="PTHR13878:SF91">
    <property type="entry name" value="FAD BINDING DOMAIN PROTEIN (AFU_ORTHOLOGUE AFUA_6G12070)-RELATED"/>
    <property type="match status" value="1"/>
</dbReference>
<dbReference type="AlphaFoldDB" id="A0A9P9Y3Q3"/>
<dbReference type="InterPro" id="IPR050432">
    <property type="entry name" value="FAD-linked_Oxidoreductases_BP"/>
</dbReference>
<evidence type="ECO:0000256" key="1">
    <source>
        <dbReference type="ARBA" id="ARBA00005466"/>
    </source>
</evidence>
<feature type="domain" description="FAD-binding PCMH-type" evidence="3">
    <location>
        <begin position="23"/>
        <end position="189"/>
    </location>
</feature>
<dbReference type="Pfam" id="PF08031">
    <property type="entry name" value="BBE"/>
    <property type="match status" value="1"/>
</dbReference>
<keyword evidence="5" id="KW-1185">Reference proteome</keyword>
<protein>
    <recommendedName>
        <fullName evidence="3">FAD-binding PCMH-type domain-containing protein</fullName>
    </recommendedName>
</protein>
<keyword evidence="2" id="KW-0560">Oxidoreductase</keyword>
<dbReference type="GeneID" id="75830068"/>
<dbReference type="OrthoDB" id="9983560at2759"/>
<reference evidence="4" key="2">
    <citation type="submission" date="2022-07" db="EMBL/GenBank/DDBJ databases">
        <authorList>
            <person name="Goncalves M.F.M."/>
            <person name="Hilario S."/>
            <person name="Van De Peer Y."/>
            <person name="Esteves A.C."/>
            <person name="Alves A."/>
        </authorList>
    </citation>
    <scope>NUCLEOTIDE SEQUENCE</scope>
    <source>
        <strain evidence="4">MUM 19.33</strain>
    </source>
</reference>
<dbReference type="Gene3D" id="3.40.462.20">
    <property type="match status" value="1"/>
</dbReference>
<dbReference type="Proteomes" id="UP001055219">
    <property type="component" value="Unassembled WGS sequence"/>
</dbReference>
<dbReference type="InterPro" id="IPR016169">
    <property type="entry name" value="FAD-bd_PCMH_sub2"/>
</dbReference>
<dbReference type="InterPro" id="IPR036318">
    <property type="entry name" value="FAD-bd_PCMH-like_sf"/>
</dbReference>
<comment type="caution">
    <text evidence="4">The sequence shown here is derived from an EMBL/GenBank/DDBJ whole genome shotgun (WGS) entry which is preliminary data.</text>
</comment>
<dbReference type="InterPro" id="IPR016166">
    <property type="entry name" value="FAD-bd_PCMH"/>
</dbReference>
<evidence type="ECO:0000313" key="5">
    <source>
        <dbReference type="Proteomes" id="UP001055219"/>
    </source>
</evidence>
<gene>
    <name evidence="4" type="ORF">J7T54_003569</name>
</gene>
<dbReference type="Gene3D" id="3.30.465.10">
    <property type="match status" value="2"/>
</dbReference>
<accession>A0A9P9Y3Q3</accession>
<evidence type="ECO:0000313" key="4">
    <source>
        <dbReference type="EMBL" id="KAI6782558.1"/>
    </source>
</evidence>
<organism evidence="4 5">
    <name type="scientific">Emericellopsis cladophorae</name>
    <dbReference type="NCBI Taxonomy" id="2686198"/>
    <lineage>
        <taxon>Eukaryota</taxon>
        <taxon>Fungi</taxon>
        <taxon>Dikarya</taxon>
        <taxon>Ascomycota</taxon>
        <taxon>Pezizomycotina</taxon>
        <taxon>Sordariomycetes</taxon>
        <taxon>Hypocreomycetidae</taxon>
        <taxon>Hypocreales</taxon>
        <taxon>Bionectriaceae</taxon>
        <taxon>Emericellopsis</taxon>
    </lineage>
</organism>
<reference evidence="4" key="1">
    <citation type="journal article" date="2021" name="J Fungi (Basel)">
        <title>Genomic and Metabolomic Analyses of the Marine Fungus Emericellopsis cladophorae: Insights into Saltwater Adaptability Mechanisms and Its Biosynthetic Potential.</title>
        <authorList>
            <person name="Goncalves M.F.M."/>
            <person name="Hilario S."/>
            <person name="Van de Peer Y."/>
            <person name="Esteves A.C."/>
            <person name="Alves A."/>
        </authorList>
    </citation>
    <scope>NUCLEOTIDE SEQUENCE</scope>
    <source>
        <strain evidence="4">MUM 19.33</strain>
    </source>
</reference>
<dbReference type="InterPro" id="IPR012951">
    <property type="entry name" value="BBE"/>
</dbReference>